<dbReference type="Proteomes" id="UP000489600">
    <property type="component" value="Unassembled WGS sequence"/>
</dbReference>
<sequence>MNLVAQGQMVKFESKIGLLDSKGDFTYPQIMDLALFQRKRQSQGTCDFAHTTIVSASNSSESLTNLSVFIH</sequence>
<evidence type="ECO:0000313" key="1">
    <source>
        <dbReference type="EMBL" id="VVA99785.1"/>
    </source>
</evidence>
<comment type="caution">
    <text evidence="1">The sequence shown here is derived from an EMBL/GenBank/DDBJ whole genome shotgun (WGS) entry which is preliminary data.</text>
</comment>
<evidence type="ECO:0000313" key="2">
    <source>
        <dbReference type="Proteomes" id="UP000489600"/>
    </source>
</evidence>
<keyword evidence="2" id="KW-1185">Reference proteome</keyword>
<gene>
    <name evidence="1" type="ORF">ANE_LOCUS10230</name>
</gene>
<organism evidence="1 2">
    <name type="scientific">Arabis nemorensis</name>
    <dbReference type="NCBI Taxonomy" id="586526"/>
    <lineage>
        <taxon>Eukaryota</taxon>
        <taxon>Viridiplantae</taxon>
        <taxon>Streptophyta</taxon>
        <taxon>Embryophyta</taxon>
        <taxon>Tracheophyta</taxon>
        <taxon>Spermatophyta</taxon>
        <taxon>Magnoliopsida</taxon>
        <taxon>eudicotyledons</taxon>
        <taxon>Gunneridae</taxon>
        <taxon>Pentapetalae</taxon>
        <taxon>rosids</taxon>
        <taxon>malvids</taxon>
        <taxon>Brassicales</taxon>
        <taxon>Brassicaceae</taxon>
        <taxon>Arabideae</taxon>
        <taxon>Arabis</taxon>
    </lineage>
</organism>
<reference evidence="1" key="1">
    <citation type="submission" date="2019-07" db="EMBL/GenBank/DDBJ databases">
        <authorList>
            <person name="Dittberner H."/>
        </authorList>
    </citation>
    <scope>NUCLEOTIDE SEQUENCE [LARGE SCALE GENOMIC DNA]</scope>
</reference>
<dbReference type="EMBL" id="CABITT030000003">
    <property type="protein sequence ID" value="VVA99785.1"/>
    <property type="molecule type" value="Genomic_DNA"/>
</dbReference>
<proteinExistence type="predicted"/>
<name>A0A565BF35_9BRAS</name>
<dbReference type="AlphaFoldDB" id="A0A565BF35"/>
<accession>A0A565BF35</accession>
<protein>
    <submittedName>
        <fullName evidence="1">Uncharacterized protein</fullName>
    </submittedName>
</protein>